<dbReference type="RefSeq" id="WP_150444895.1">
    <property type="nucleotide sequence ID" value="NZ_VYQE01000002.1"/>
</dbReference>
<feature type="signal peptide" evidence="1">
    <location>
        <begin position="1"/>
        <end position="23"/>
    </location>
</feature>
<keyword evidence="3" id="KW-1185">Reference proteome</keyword>
<dbReference type="AlphaFoldDB" id="A0A5J5GPK0"/>
<accession>A0A5J5GPK0</accession>
<evidence type="ECO:0000313" key="2">
    <source>
        <dbReference type="EMBL" id="KAA9009362.1"/>
    </source>
</evidence>
<sequence length="112" mass="11995">MTPLRPLALLLAAGLATSAPAAAQDLRSAFYSLPRADRIALQEALGETDLYAATIDGLWGPSTAEAVEAAQDSLAWPGYLRRARDEGETNEIAILLDYARSRRLAASLPTLR</sequence>
<comment type="caution">
    <text evidence="2">The sequence shown here is derived from an EMBL/GenBank/DDBJ whole genome shotgun (WGS) entry which is preliminary data.</text>
</comment>
<name>A0A5J5GPK0_9RHOB</name>
<dbReference type="EMBL" id="VYQE01000002">
    <property type="protein sequence ID" value="KAA9009362.1"/>
    <property type="molecule type" value="Genomic_DNA"/>
</dbReference>
<evidence type="ECO:0000313" key="3">
    <source>
        <dbReference type="Proteomes" id="UP000326554"/>
    </source>
</evidence>
<dbReference type="Proteomes" id="UP000326554">
    <property type="component" value="Unassembled WGS sequence"/>
</dbReference>
<feature type="chain" id="PRO_5023803422" description="Peptidoglycan-binding protein" evidence="1">
    <location>
        <begin position="24"/>
        <end position="112"/>
    </location>
</feature>
<reference evidence="2 3" key="1">
    <citation type="submission" date="2019-09" db="EMBL/GenBank/DDBJ databases">
        <authorList>
            <person name="Park J.-S."/>
            <person name="Choi H.-J."/>
        </authorList>
    </citation>
    <scope>NUCLEOTIDE SEQUENCE [LARGE SCALE GENOMIC DNA]</scope>
    <source>
        <strain evidence="2 3">176SS1-4</strain>
    </source>
</reference>
<protein>
    <recommendedName>
        <fullName evidence="4">Peptidoglycan-binding protein</fullName>
    </recommendedName>
</protein>
<proteinExistence type="predicted"/>
<dbReference type="SUPFAM" id="SSF47090">
    <property type="entry name" value="PGBD-like"/>
    <property type="match status" value="1"/>
</dbReference>
<dbReference type="InterPro" id="IPR036365">
    <property type="entry name" value="PGBD-like_sf"/>
</dbReference>
<evidence type="ECO:0000256" key="1">
    <source>
        <dbReference type="SAM" id="SignalP"/>
    </source>
</evidence>
<keyword evidence="1" id="KW-0732">Signal</keyword>
<gene>
    <name evidence="2" type="ORF">F3S47_08945</name>
</gene>
<organism evidence="2 3">
    <name type="scientific">Histidinibacterium aquaticum</name>
    <dbReference type="NCBI Taxonomy" id="2613962"/>
    <lineage>
        <taxon>Bacteria</taxon>
        <taxon>Pseudomonadati</taxon>
        <taxon>Pseudomonadota</taxon>
        <taxon>Alphaproteobacteria</taxon>
        <taxon>Rhodobacterales</taxon>
        <taxon>Paracoccaceae</taxon>
        <taxon>Histidinibacterium</taxon>
    </lineage>
</organism>
<evidence type="ECO:0008006" key="4">
    <source>
        <dbReference type="Google" id="ProtNLM"/>
    </source>
</evidence>